<feature type="compositionally biased region" description="Basic and acidic residues" evidence="7">
    <location>
        <begin position="59"/>
        <end position="77"/>
    </location>
</feature>
<keyword evidence="5" id="KW-1015">Disulfide bond</keyword>
<dbReference type="InterPro" id="IPR008947">
    <property type="entry name" value="PLipase_C/P1_nuclease_dom_sf"/>
</dbReference>
<evidence type="ECO:0000256" key="6">
    <source>
        <dbReference type="ARBA" id="ARBA00023180"/>
    </source>
</evidence>
<evidence type="ECO:0000256" key="1">
    <source>
        <dbReference type="ARBA" id="ARBA00022722"/>
    </source>
</evidence>
<sequence>MKKLLLPLLLAAITAGSASAWGFFGHRTITQLAIYELPSPMQAFYYRHMAELVRQSTAPDERRNDDPSEGPKHYIDMDHYSEDDPFGKMPREYDKAVEKYTADTLKKYGTVPWVIMNMKDDLVTAFRDKDTTAIIKYSAELGHYISDSFVPLHTTENYDGQMTDQKGLHSLWESTLPEKYIQDYKLYDPTAPKFLKDPLTAVWTEITKSFGFLGETFDRATKIEKTMKPEVRYTFTHRYGKTQRRYSDAFAAEYEKAVGGMVDFRLKGAPNAVASFWLTAWQEAGKPDLNALMTPPKQGKEEKEKLATELESWKKNTLAQDQLLLAQQKVKKAEGADEIKAAKDMAPAPAAEPAEAAPAPAAAPAPTAEPEPAKVKAKVKEDGKTTKQKDKKKDKPKKEEAPAGW</sequence>
<accession>A0ABT9BC45</accession>
<dbReference type="InterPro" id="IPR003154">
    <property type="entry name" value="S1/P1nuclease"/>
</dbReference>
<dbReference type="Pfam" id="PF02265">
    <property type="entry name" value="S1-P1_nuclease"/>
    <property type="match status" value="1"/>
</dbReference>
<feature type="region of interest" description="Disordered" evidence="7">
    <location>
        <begin position="56"/>
        <end position="77"/>
    </location>
</feature>
<reference evidence="9" key="1">
    <citation type="submission" date="2023-07" db="EMBL/GenBank/DDBJ databases">
        <authorList>
            <person name="Kim M.K."/>
        </authorList>
    </citation>
    <scope>NUCLEOTIDE SEQUENCE</scope>
    <source>
        <strain evidence="9">ASUV-10-1</strain>
    </source>
</reference>
<protein>
    <submittedName>
        <fullName evidence="9">Zinc dependent phospholipase C family protein</fullName>
    </submittedName>
</protein>
<feature type="signal peptide" evidence="8">
    <location>
        <begin position="1"/>
        <end position="20"/>
    </location>
</feature>
<feature type="region of interest" description="Disordered" evidence="7">
    <location>
        <begin position="335"/>
        <end position="405"/>
    </location>
</feature>
<dbReference type="RefSeq" id="WP_305007164.1">
    <property type="nucleotide sequence ID" value="NZ_JAUQSY010000008.1"/>
</dbReference>
<keyword evidence="1" id="KW-0540">Nuclease</keyword>
<dbReference type="Proteomes" id="UP001176429">
    <property type="component" value="Unassembled WGS sequence"/>
</dbReference>
<feature type="compositionally biased region" description="Basic and acidic residues" evidence="7">
    <location>
        <begin position="371"/>
        <end position="405"/>
    </location>
</feature>
<evidence type="ECO:0000256" key="8">
    <source>
        <dbReference type="SAM" id="SignalP"/>
    </source>
</evidence>
<name>A0ABT9BC45_9BACT</name>
<keyword evidence="8" id="KW-0732">Signal</keyword>
<evidence type="ECO:0000256" key="2">
    <source>
        <dbReference type="ARBA" id="ARBA00022723"/>
    </source>
</evidence>
<gene>
    <name evidence="9" type="ORF">Q5H93_13940</name>
</gene>
<evidence type="ECO:0000313" key="9">
    <source>
        <dbReference type="EMBL" id="MDO7875839.1"/>
    </source>
</evidence>
<evidence type="ECO:0000256" key="7">
    <source>
        <dbReference type="SAM" id="MobiDB-lite"/>
    </source>
</evidence>
<organism evidence="9 10">
    <name type="scientific">Hymenobacter aranciens</name>
    <dbReference type="NCBI Taxonomy" id="3063996"/>
    <lineage>
        <taxon>Bacteria</taxon>
        <taxon>Pseudomonadati</taxon>
        <taxon>Bacteroidota</taxon>
        <taxon>Cytophagia</taxon>
        <taxon>Cytophagales</taxon>
        <taxon>Hymenobacteraceae</taxon>
        <taxon>Hymenobacter</taxon>
    </lineage>
</organism>
<keyword evidence="6" id="KW-0325">Glycoprotein</keyword>
<dbReference type="CDD" id="cd10981">
    <property type="entry name" value="ZnPC_S1P1"/>
    <property type="match status" value="1"/>
</dbReference>
<evidence type="ECO:0000256" key="3">
    <source>
        <dbReference type="ARBA" id="ARBA00022759"/>
    </source>
</evidence>
<feature type="chain" id="PRO_5046038140" evidence="8">
    <location>
        <begin position="21"/>
        <end position="405"/>
    </location>
</feature>
<keyword evidence="2" id="KW-0479">Metal-binding</keyword>
<comment type="caution">
    <text evidence="9">The sequence shown here is derived from an EMBL/GenBank/DDBJ whole genome shotgun (WGS) entry which is preliminary data.</text>
</comment>
<keyword evidence="3" id="KW-0255">Endonuclease</keyword>
<evidence type="ECO:0000256" key="4">
    <source>
        <dbReference type="ARBA" id="ARBA00022801"/>
    </source>
</evidence>
<proteinExistence type="predicted"/>
<evidence type="ECO:0000256" key="5">
    <source>
        <dbReference type="ARBA" id="ARBA00023157"/>
    </source>
</evidence>
<dbReference type="EMBL" id="JAUQSY010000008">
    <property type="protein sequence ID" value="MDO7875839.1"/>
    <property type="molecule type" value="Genomic_DNA"/>
</dbReference>
<keyword evidence="10" id="KW-1185">Reference proteome</keyword>
<dbReference type="Gene3D" id="1.10.575.10">
    <property type="entry name" value="P1 Nuclease"/>
    <property type="match status" value="1"/>
</dbReference>
<feature type="compositionally biased region" description="Low complexity" evidence="7">
    <location>
        <begin position="344"/>
        <end position="360"/>
    </location>
</feature>
<evidence type="ECO:0000313" key="10">
    <source>
        <dbReference type="Proteomes" id="UP001176429"/>
    </source>
</evidence>
<dbReference type="SUPFAM" id="SSF48537">
    <property type="entry name" value="Phospholipase C/P1 nuclease"/>
    <property type="match status" value="1"/>
</dbReference>
<keyword evidence="4" id="KW-0378">Hydrolase</keyword>